<reference evidence="2 3" key="1">
    <citation type="journal article" date="2017" name="ISME J.">
        <title>Energy and carbon metabolisms in a deep terrestrial subsurface fluid microbial community.</title>
        <authorList>
            <person name="Momper L."/>
            <person name="Jungbluth S.P."/>
            <person name="Lee M.D."/>
            <person name="Amend J.P."/>
        </authorList>
    </citation>
    <scope>NUCLEOTIDE SEQUENCE [LARGE SCALE GENOMIC DNA]</scope>
    <source>
        <strain evidence="2">SURF_46</strain>
    </source>
</reference>
<evidence type="ECO:0000313" key="3">
    <source>
        <dbReference type="Proteomes" id="UP000265540"/>
    </source>
</evidence>
<feature type="coiled-coil region" evidence="1">
    <location>
        <begin position="37"/>
        <end position="89"/>
    </location>
</feature>
<gene>
    <name evidence="2" type="ORF">C4561_01345</name>
</gene>
<sequence>MIKSTYKSRATRLSQATAPIDSMVVHLEEIRNEFSDIEDASENVALTKEQEDELSAKIGEVWSLDIGEIESLSEEMSSWRDNMNGTNLESTSKYETVSECADTLENVVSELSSLDEPRSLDELEAAIATLQSALLDLENIEFPGMYS</sequence>
<accession>A0A3A4ZLH4</accession>
<dbReference type="AlphaFoldDB" id="A0A3A4ZLH4"/>
<dbReference type="EMBL" id="QZJF01000007">
    <property type="protein sequence ID" value="RJR27727.1"/>
    <property type="molecule type" value="Genomic_DNA"/>
</dbReference>
<protein>
    <submittedName>
        <fullName evidence="2">Uncharacterized protein</fullName>
    </submittedName>
</protein>
<organism evidence="2 3">
    <name type="scientific">candidate division WWE3 bacterium</name>
    <dbReference type="NCBI Taxonomy" id="2053526"/>
    <lineage>
        <taxon>Bacteria</taxon>
        <taxon>Katanobacteria</taxon>
    </lineage>
</organism>
<comment type="caution">
    <text evidence="2">The sequence shown here is derived from an EMBL/GenBank/DDBJ whole genome shotgun (WGS) entry which is preliminary data.</text>
</comment>
<evidence type="ECO:0000313" key="2">
    <source>
        <dbReference type="EMBL" id="RJR27727.1"/>
    </source>
</evidence>
<evidence type="ECO:0000256" key="1">
    <source>
        <dbReference type="SAM" id="Coils"/>
    </source>
</evidence>
<name>A0A3A4ZLH4_UNCKA</name>
<keyword evidence="1" id="KW-0175">Coiled coil</keyword>
<proteinExistence type="predicted"/>
<dbReference type="Proteomes" id="UP000265540">
    <property type="component" value="Unassembled WGS sequence"/>
</dbReference>